<dbReference type="Pfam" id="PF21645">
    <property type="entry name" value="FakA-like_M"/>
    <property type="match status" value="1"/>
</dbReference>
<keyword evidence="3" id="KW-1185">Reference proteome</keyword>
<dbReference type="Pfam" id="PF13684">
    <property type="entry name" value="FakA-like_C"/>
    <property type="match status" value="1"/>
</dbReference>
<protein>
    <submittedName>
        <fullName evidence="2">Predicted kinase, dihydroxyacetone kinase</fullName>
    </submittedName>
</protein>
<dbReference type="HOGENOM" id="CLU_505095_0_0_11"/>
<dbReference type="PANTHER" id="PTHR33434:SF4">
    <property type="entry name" value="PHOSPHATASE PROTEIN"/>
    <property type="match status" value="1"/>
</dbReference>
<dbReference type="RefSeq" id="WP_012866134.1">
    <property type="nucleotide sequence ID" value="NC_013521.1"/>
</dbReference>
<dbReference type="AlphaFoldDB" id="D1BDK3"/>
<dbReference type="KEGG" id="ske:Sked_11210"/>
<organism evidence="2 3">
    <name type="scientific">Sanguibacter keddieii (strain ATCC 51767 / DSM 10542 / NCFB 3025 / ST-74)</name>
    <dbReference type="NCBI Taxonomy" id="446469"/>
    <lineage>
        <taxon>Bacteria</taxon>
        <taxon>Bacillati</taxon>
        <taxon>Actinomycetota</taxon>
        <taxon>Actinomycetes</taxon>
        <taxon>Micrococcales</taxon>
        <taxon>Sanguibacteraceae</taxon>
        <taxon>Sanguibacter</taxon>
    </lineage>
</organism>
<keyword evidence="2" id="KW-0808">Transferase</keyword>
<dbReference type="SUPFAM" id="SSF101473">
    <property type="entry name" value="DhaL-like"/>
    <property type="match status" value="1"/>
</dbReference>
<dbReference type="PROSITE" id="PS51480">
    <property type="entry name" value="DHAL"/>
    <property type="match status" value="1"/>
</dbReference>
<sequence length="580" mass="58782">MTHTSSTDGRSALLDVASVLRWAGDAVDVLERARPVIDRANVFPVPDADTGTNLAGTLTQARDSAVAAAGAGPATTDDVLHALAHGALLGARGSSGVIMSEFLRGFAAGHAASPAGLPDASRAEESAAGLLARALDRGAESAHASVVDPRSGTMLTAARGAADAAARAVTDGGGLAEVLVAACAGADAALRRSVDELDELRRARVLDAGAYGFVLVLDALCRALGHGPTRATEAETLSVAGEPVAHEGGSHAHGSHGAHGTVVDGEFEVMCVVRHAVGAEGGTTTSLEEVAPLLRSGLQQLGDSVVVVGGADRRDPAGDGSARRGTWQVHVHTDHPVDVLRLLDRWEVGQVVVRCLAHQVSARGAAELGLVACTSAPGLVTDLARSGAVVVLRGSGPVEREDLLRAVHETDAEQVLVLPADESTLALARGLGDLSRPQVTAVASTSDLHVVAALSAWVSDTSAGSAGRAARTASLRAMEAVVASVRAVQVDAARPAELVDQLSRLLQYAARTCEPSPTASTASTAPAAPTVLTVLAGDLVPASVLTDLVVHAERLAPGLETVVLPSGRRSTALVIGAEQQ</sequence>
<dbReference type="SMART" id="SM01121">
    <property type="entry name" value="Dak1_2"/>
    <property type="match status" value="1"/>
</dbReference>
<evidence type="ECO:0000313" key="2">
    <source>
        <dbReference type="EMBL" id="ACZ21065.1"/>
    </source>
</evidence>
<feature type="domain" description="DhaL" evidence="1">
    <location>
        <begin position="17"/>
        <end position="222"/>
    </location>
</feature>
<dbReference type="SMART" id="SM01120">
    <property type="entry name" value="Dak2"/>
    <property type="match status" value="1"/>
</dbReference>
<dbReference type="InterPro" id="IPR036117">
    <property type="entry name" value="DhaL_dom_sf"/>
</dbReference>
<gene>
    <name evidence="2" type="ordered locus">Sked_11210</name>
</gene>
<dbReference type="Proteomes" id="UP000000322">
    <property type="component" value="Chromosome"/>
</dbReference>
<proteinExistence type="predicted"/>
<dbReference type="Gene3D" id="1.25.40.340">
    <property type="match status" value="1"/>
</dbReference>
<dbReference type="EMBL" id="CP001819">
    <property type="protein sequence ID" value="ACZ21065.1"/>
    <property type="molecule type" value="Genomic_DNA"/>
</dbReference>
<evidence type="ECO:0000313" key="3">
    <source>
        <dbReference type="Proteomes" id="UP000000322"/>
    </source>
</evidence>
<dbReference type="InterPro" id="IPR033470">
    <property type="entry name" value="FakA-like_C"/>
</dbReference>
<dbReference type="InterPro" id="IPR004007">
    <property type="entry name" value="DhaL_dom"/>
</dbReference>
<dbReference type="STRING" id="446469.Sked_11210"/>
<evidence type="ECO:0000259" key="1">
    <source>
        <dbReference type="PROSITE" id="PS51480"/>
    </source>
</evidence>
<dbReference type="PANTHER" id="PTHR33434">
    <property type="entry name" value="DEGV DOMAIN-CONTAINING PROTEIN DR_1986-RELATED"/>
    <property type="match status" value="1"/>
</dbReference>
<name>D1BDK3_SANKS</name>
<dbReference type="GO" id="GO:0006071">
    <property type="term" value="P:glycerol metabolic process"/>
    <property type="evidence" value="ECO:0007669"/>
    <property type="project" value="InterPro"/>
</dbReference>
<dbReference type="InterPro" id="IPR050270">
    <property type="entry name" value="DegV_domain_contain"/>
</dbReference>
<dbReference type="GO" id="GO:0004371">
    <property type="term" value="F:glycerone kinase activity"/>
    <property type="evidence" value="ECO:0007669"/>
    <property type="project" value="InterPro"/>
</dbReference>
<dbReference type="eggNOG" id="COG1461">
    <property type="taxonomic scope" value="Bacteria"/>
</dbReference>
<dbReference type="InterPro" id="IPR048394">
    <property type="entry name" value="FakA-like_M"/>
</dbReference>
<reference evidence="2 3" key="1">
    <citation type="journal article" date="2009" name="Stand. Genomic Sci.">
        <title>Complete genome sequence of Sanguibacter keddieii type strain (ST-74).</title>
        <authorList>
            <person name="Ivanova N."/>
            <person name="Sikorski J."/>
            <person name="Sims D."/>
            <person name="Brettin T."/>
            <person name="Detter J.C."/>
            <person name="Han C."/>
            <person name="Lapidus A."/>
            <person name="Copeland A."/>
            <person name="Glavina Del Rio T."/>
            <person name="Nolan M."/>
            <person name="Chen F."/>
            <person name="Lucas S."/>
            <person name="Tice H."/>
            <person name="Cheng J.F."/>
            <person name="Bruce D."/>
            <person name="Goodwin L."/>
            <person name="Pitluck S."/>
            <person name="Pati A."/>
            <person name="Mavromatis K."/>
            <person name="Chen A."/>
            <person name="Palaniappan K."/>
            <person name="D'haeseleer P."/>
            <person name="Chain P."/>
            <person name="Bristow J."/>
            <person name="Eisen J.A."/>
            <person name="Markowitz V."/>
            <person name="Hugenholtz P."/>
            <person name="Goker M."/>
            <person name="Pukall R."/>
            <person name="Klenk H.P."/>
            <person name="Kyrpides N.C."/>
        </authorList>
    </citation>
    <scope>NUCLEOTIDE SEQUENCE [LARGE SCALE GENOMIC DNA]</scope>
    <source>
        <strain evidence="3">ATCC 51767 / DSM 10542 / NCFB 3025 / ST-74</strain>
    </source>
</reference>
<dbReference type="Pfam" id="PF02734">
    <property type="entry name" value="Dak2"/>
    <property type="match status" value="1"/>
</dbReference>
<keyword evidence="2" id="KW-0418">Kinase</keyword>
<accession>D1BDK3</accession>